<name>A0A6A5RHI8_9PLEO</name>
<dbReference type="InterPro" id="IPR056632">
    <property type="entry name" value="DUF7730"/>
</dbReference>
<protein>
    <recommendedName>
        <fullName evidence="1">DUF7730 domain-containing protein</fullName>
    </recommendedName>
</protein>
<dbReference type="OrthoDB" id="4757095at2759"/>
<proteinExistence type="predicted"/>
<dbReference type="PANTHER" id="PTHR38790:SF9">
    <property type="entry name" value="F-BOX DOMAIN-CONTAINING PROTEIN"/>
    <property type="match status" value="1"/>
</dbReference>
<sequence>MQDDQKTFDQSQSPFISRLPLEIRRMIYLEMLGGVTVRLRTADGKPVAQRYLCDSDLKEPLYPRRVELELALAVLRTCRQIYSEAIEYLYASNTFSLATWDDDYPTIDYMSYYFLPQRLIQVQDLRIDWELDSFYFSRHDGITADQLQFAAWKNSWAALPVMTGLRKLHVTIWFRWRDMIDCYEEIWEPNERALLEPVGSVTAPRSFVLVLPDRRCSIDIDMGDSACVLELPK</sequence>
<evidence type="ECO:0000259" key="1">
    <source>
        <dbReference type="Pfam" id="PF24864"/>
    </source>
</evidence>
<evidence type="ECO:0000313" key="3">
    <source>
        <dbReference type="Proteomes" id="UP000800082"/>
    </source>
</evidence>
<evidence type="ECO:0000313" key="2">
    <source>
        <dbReference type="EMBL" id="KAF1927795.1"/>
    </source>
</evidence>
<dbReference type="AlphaFoldDB" id="A0A6A5RHI8"/>
<dbReference type="RefSeq" id="XP_033448047.1">
    <property type="nucleotide sequence ID" value="XM_033596217.1"/>
</dbReference>
<dbReference type="PANTHER" id="PTHR38790">
    <property type="entry name" value="2EXR DOMAIN-CONTAINING PROTEIN-RELATED"/>
    <property type="match status" value="1"/>
</dbReference>
<feature type="domain" description="DUF7730" evidence="1">
    <location>
        <begin position="9"/>
        <end position="232"/>
    </location>
</feature>
<dbReference type="Proteomes" id="UP000800082">
    <property type="component" value="Unassembled WGS sequence"/>
</dbReference>
<organism evidence="2 3">
    <name type="scientific">Didymella exigua CBS 183.55</name>
    <dbReference type="NCBI Taxonomy" id="1150837"/>
    <lineage>
        <taxon>Eukaryota</taxon>
        <taxon>Fungi</taxon>
        <taxon>Dikarya</taxon>
        <taxon>Ascomycota</taxon>
        <taxon>Pezizomycotina</taxon>
        <taxon>Dothideomycetes</taxon>
        <taxon>Pleosporomycetidae</taxon>
        <taxon>Pleosporales</taxon>
        <taxon>Pleosporineae</taxon>
        <taxon>Didymellaceae</taxon>
        <taxon>Didymella</taxon>
    </lineage>
</organism>
<accession>A0A6A5RHI8</accession>
<dbReference type="GeneID" id="54353884"/>
<reference evidence="2" key="1">
    <citation type="journal article" date="2020" name="Stud. Mycol.">
        <title>101 Dothideomycetes genomes: a test case for predicting lifestyles and emergence of pathogens.</title>
        <authorList>
            <person name="Haridas S."/>
            <person name="Albert R."/>
            <person name="Binder M."/>
            <person name="Bloem J."/>
            <person name="Labutti K."/>
            <person name="Salamov A."/>
            <person name="Andreopoulos B."/>
            <person name="Baker S."/>
            <person name="Barry K."/>
            <person name="Bills G."/>
            <person name="Bluhm B."/>
            <person name="Cannon C."/>
            <person name="Castanera R."/>
            <person name="Culley D."/>
            <person name="Daum C."/>
            <person name="Ezra D."/>
            <person name="Gonzalez J."/>
            <person name="Henrissat B."/>
            <person name="Kuo A."/>
            <person name="Liang C."/>
            <person name="Lipzen A."/>
            <person name="Lutzoni F."/>
            <person name="Magnuson J."/>
            <person name="Mondo S."/>
            <person name="Nolan M."/>
            <person name="Ohm R."/>
            <person name="Pangilinan J."/>
            <person name="Park H.-J."/>
            <person name="Ramirez L."/>
            <person name="Alfaro M."/>
            <person name="Sun H."/>
            <person name="Tritt A."/>
            <person name="Yoshinaga Y."/>
            <person name="Zwiers L.-H."/>
            <person name="Turgeon B."/>
            <person name="Goodwin S."/>
            <person name="Spatafora J."/>
            <person name="Crous P."/>
            <person name="Grigoriev I."/>
        </authorList>
    </citation>
    <scope>NUCLEOTIDE SEQUENCE</scope>
    <source>
        <strain evidence="2">CBS 183.55</strain>
    </source>
</reference>
<dbReference type="Pfam" id="PF24864">
    <property type="entry name" value="DUF7730"/>
    <property type="match status" value="1"/>
</dbReference>
<dbReference type="EMBL" id="ML978971">
    <property type="protein sequence ID" value="KAF1927795.1"/>
    <property type="molecule type" value="Genomic_DNA"/>
</dbReference>
<keyword evidence="3" id="KW-1185">Reference proteome</keyword>
<gene>
    <name evidence="2" type="ORF">M421DRAFT_65081</name>
</gene>